<organism evidence="1 2">
    <name type="scientific">Leptomonas seymouri</name>
    <dbReference type="NCBI Taxonomy" id="5684"/>
    <lineage>
        <taxon>Eukaryota</taxon>
        <taxon>Discoba</taxon>
        <taxon>Euglenozoa</taxon>
        <taxon>Kinetoplastea</taxon>
        <taxon>Metakinetoplastina</taxon>
        <taxon>Trypanosomatida</taxon>
        <taxon>Trypanosomatidae</taxon>
        <taxon>Leishmaniinae</taxon>
        <taxon>Leptomonas</taxon>
    </lineage>
</organism>
<dbReference type="InterPro" id="IPR043132">
    <property type="entry name" value="BCAT-like_C"/>
</dbReference>
<accession>A0A0N1PDK5</accession>
<keyword evidence="2" id="KW-1185">Reference proteome</keyword>
<reference evidence="1 2" key="1">
    <citation type="journal article" date="2015" name="PLoS Pathog.">
        <title>Leptomonas seymouri: Adaptations to the Dixenous Life Cycle Analyzed by Genome Sequencing, Transcriptome Profiling and Co-infection with Leishmania donovani.</title>
        <authorList>
            <person name="Kraeva N."/>
            <person name="Butenko A."/>
            <person name="Hlavacova J."/>
            <person name="Kostygov A."/>
            <person name="Myskova J."/>
            <person name="Grybchuk D."/>
            <person name="Lestinova T."/>
            <person name="Votypka J."/>
            <person name="Volf P."/>
            <person name="Opperdoes F."/>
            <person name="Flegontov P."/>
            <person name="Lukes J."/>
            <person name="Yurchenko V."/>
        </authorList>
    </citation>
    <scope>NUCLEOTIDE SEQUENCE [LARGE SCALE GENOMIC DNA]</scope>
    <source>
        <strain evidence="1 2">ATCC 30220</strain>
    </source>
</reference>
<proteinExistence type="predicted"/>
<name>A0A0N1PDK5_LEPSE</name>
<evidence type="ECO:0000313" key="2">
    <source>
        <dbReference type="Proteomes" id="UP000038009"/>
    </source>
</evidence>
<dbReference type="EMBL" id="LJSK01000005">
    <property type="protein sequence ID" value="KPI90491.1"/>
    <property type="molecule type" value="Genomic_DNA"/>
</dbReference>
<comment type="caution">
    <text evidence="1">The sequence shown here is derived from an EMBL/GenBank/DDBJ whole genome shotgun (WGS) entry which is preliminary data.</text>
</comment>
<gene>
    <name evidence="1" type="ORF">ABL78_0421</name>
</gene>
<dbReference type="InterPro" id="IPR036038">
    <property type="entry name" value="Aminotransferase-like"/>
</dbReference>
<dbReference type="VEuPathDB" id="TriTrypDB:Lsey_0005_0540"/>
<dbReference type="GO" id="GO:0003824">
    <property type="term" value="F:catalytic activity"/>
    <property type="evidence" value="ECO:0007669"/>
    <property type="project" value="InterPro"/>
</dbReference>
<dbReference type="InterPro" id="IPR001544">
    <property type="entry name" value="Aminotrans_IV"/>
</dbReference>
<dbReference type="SUPFAM" id="SSF56752">
    <property type="entry name" value="D-aminoacid aminotransferase-like PLP-dependent enzymes"/>
    <property type="match status" value="1"/>
</dbReference>
<protein>
    <submittedName>
        <fullName evidence="1">Uncharacterized protein</fullName>
    </submittedName>
</protein>
<dbReference type="OMA" id="PTIMPVQ"/>
<evidence type="ECO:0000313" key="1">
    <source>
        <dbReference type="EMBL" id="KPI90491.1"/>
    </source>
</evidence>
<dbReference type="Proteomes" id="UP000038009">
    <property type="component" value="Unassembled WGS sequence"/>
</dbReference>
<dbReference type="AlphaFoldDB" id="A0A0N1PDK5"/>
<sequence length="355" mass="39643">MESIPVVVRRLVAAEQSCNAVHYYPSFCDLSASPQVMETSTFSEASSDSAIEGTQPEYKLVYDVMRSRNRRILFRRLYAERFTHSLTLAAPAYSFPAELPQVLERRLQQYVDAPGVYFSGVTEQNVKVVSWLLESTAGTSCIPVIFMLPKSSYPSESMYRDGAKLGFLYNAHRTNPNAKVAQTYLRDRANAYAKVSGIFEVLLVRSAAGGFLVPEGSRSSYLLQRRDGTWWCSEEEDILVGITLQATYRVIEACGLGSVQHGKLNLKDILECRSLYMLGTSPTIMPVHSVLLYMDADTRRCFEEAVESLGVDLASADCNTVRRSDDKSRAEILLPVDAKLAQRLRAQYFAEDASS</sequence>
<dbReference type="OrthoDB" id="277045at2759"/>
<dbReference type="Gene3D" id="3.20.10.10">
    <property type="entry name" value="D-amino Acid Aminotransferase, subunit A, domain 2"/>
    <property type="match status" value="1"/>
</dbReference>
<dbReference type="Pfam" id="PF01063">
    <property type="entry name" value="Aminotran_4"/>
    <property type="match status" value="1"/>
</dbReference>